<feature type="domain" description="Helicase ATP-binding" evidence="17">
    <location>
        <begin position="596"/>
        <end position="770"/>
    </location>
</feature>
<dbReference type="SMART" id="SM00490">
    <property type="entry name" value="HELICc"/>
    <property type="match status" value="1"/>
</dbReference>
<evidence type="ECO:0000256" key="8">
    <source>
        <dbReference type="ARBA" id="ARBA00022989"/>
    </source>
</evidence>
<dbReference type="InterPro" id="IPR007271">
    <property type="entry name" value="Nuc_sug_transpt"/>
</dbReference>
<dbReference type="InterPro" id="IPR052247">
    <property type="entry name" value="Meiotic_Crossover_Helicase"/>
</dbReference>
<keyword evidence="8 16" id="KW-1133">Transmembrane helix</keyword>
<evidence type="ECO:0000256" key="3">
    <source>
        <dbReference type="ARBA" id="ARBA00022692"/>
    </source>
</evidence>
<keyword evidence="9 16" id="KW-0472">Membrane</keyword>
<comment type="subcellular location">
    <subcellularLocation>
        <location evidence="1">Membrane</location>
        <topology evidence="1">Multi-pass membrane protein</topology>
    </subcellularLocation>
</comment>
<keyword evidence="10" id="KW-0413">Isomerase</keyword>
<comment type="catalytic activity">
    <reaction evidence="12">
        <text>Couples ATP hydrolysis with the unwinding of duplex DNA by translocating in the 3'-5' direction.</text>
        <dbReference type="EC" id="5.6.2.4"/>
    </reaction>
</comment>
<organism evidence="19 20">
    <name type="scientific">Phyllosticta citrichinensis</name>
    <dbReference type="NCBI Taxonomy" id="1130410"/>
    <lineage>
        <taxon>Eukaryota</taxon>
        <taxon>Fungi</taxon>
        <taxon>Dikarya</taxon>
        <taxon>Ascomycota</taxon>
        <taxon>Pezizomycotina</taxon>
        <taxon>Dothideomycetes</taxon>
        <taxon>Dothideomycetes incertae sedis</taxon>
        <taxon>Botryosphaeriales</taxon>
        <taxon>Phyllostictaceae</taxon>
        <taxon>Phyllosticta</taxon>
    </lineage>
</organism>
<evidence type="ECO:0000256" key="6">
    <source>
        <dbReference type="ARBA" id="ARBA00022806"/>
    </source>
</evidence>
<dbReference type="Gene3D" id="3.40.50.300">
    <property type="entry name" value="P-loop containing nucleotide triphosphate hydrolases"/>
    <property type="match status" value="3"/>
</dbReference>
<name>A0ABR1Y0N4_9PEZI</name>
<evidence type="ECO:0000256" key="5">
    <source>
        <dbReference type="ARBA" id="ARBA00022801"/>
    </source>
</evidence>
<dbReference type="Proteomes" id="UP001456524">
    <property type="component" value="Unassembled WGS sequence"/>
</dbReference>
<evidence type="ECO:0000256" key="4">
    <source>
        <dbReference type="ARBA" id="ARBA00022741"/>
    </source>
</evidence>
<dbReference type="InterPro" id="IPR037185">
    <property type="entry name" value="EmrE-like"/>
</dbReference>
<dbReference type="InterPro" id="IPR014001">
    <property type="entry name" value="Helicase_ATP-bd"/>
</dbReference>
<keyword evidence="3 16" id="KW-0812">Transmembrane</keyword>
<feature type="transmembrane region" description="Helical" evidence="16">
    <location>
        <begin position="243"/>
        <end position="265"/>
    </location>
</feature>
<protein>
    <recommendedName>
        <fullName evidence="13">DNA 3'-5' helicase</fullName>
        <ecNumber evidence="13">5.6.2.4</ecNumber>
    </recommendedName>
</protein>
<dbReference type="PROSITE" id="PS51194">
    <property type="entry name" value="HELICASE_CTER"/>
    <property type="match status" value="1"/>
</dbReference>
<feature type="region of interest" description="Disordered" evidence="15">
    <location>
        <begin position="1379"/>
        <end position="1448"/>
    </location>
</feature>
<dbReference type="Pfam" id="PF04142">
    <property type="entry name" value="Nuc_sug_transp"/>
    <property type="match status" value="1"/>
</dbReference>
<dbReference type="InterPro" id="IPR036388">
    <property type="entry name" value="WH-like_DNA-bd_sf"/>
</dbReference>
<feature type="transmembrane region" description="Helical" evidence="16">
    <location>
        <begin position="277"/>
        <end position="305"/>
    </location>
</feature>
<evidence type="ECO:0000256" key="2">
    <source>
        <dbReference type="ARBA" id="ARBA00010140"/>
    </source>
</evidence>
<keyword evidence="20" id="KW-1185">Reference proteome</keyword>
<dbReference type="EMBL" id="JBBWUH010000003">
    <property type="protein sequence ID" value="KAK8174099.1"/>
    <property type="molecule type" value="Genomic_DNA"/>
</dbReference>
<keyword evidence="4" id="KW-0547">Nucleotide-binding</keyword>
<feature type="region of interest" description="Disordered" evidence="15">
    <location>
        <begin position="502"/>
        <end position="556"/>
    </location>
</feature>
<dbReference type="InterPro" id="IPR057842">
    <property type="entry name" value="WH_MER3"/>
</dbReference>
<keyword evidence="5" id="KW-0378">Hydrolase</keyword>
<evidence type="ECO:0000313" key="19">
    <source>
        <dbReference type="EMBL" id="KAK8174099.1"/>
    </source>
</evidence>
<evidence type="ECO:0000259" key="18">
    <source>
        <dbReference type="PROSITE" id="PS51194"/>
    </source>
</evidence>
<dbReference type="Pfam" id="PF23445">
    <property type="entry name" value="WHD_SNRNP200"/>
    <property type="match status" value="1"/>
</dbReference>
<dbReference type="SMART" id="SM00487">
    <property type="entry name" value="DEXDc"/>
    <property type="match status" value="1"/>
</dbReference>
<feature type="non-terminal residue" evidence="19">
    <location>
        <position position="1500"/>
    </location>
</feature>
<sequence>IMHYSRIMPLVGPRRYFTSTAVFLNEVLKLCISLTMALYEISSQLPATSPATTLFSALTSAVFAGDSWKLAVPALLYTLQNTLQYVAVSNLDAATFQVTYQLKILTTAIFSVMLLGRSLCLRKWLSLVLLMVGVAVVQMPSGRTAPSMESLREESNRLFWPRSIEELRDLGSDTAKQLMRRTAHGLTKRSATYEGIDEDVARLNPQLNASLGLLAVVAACVLSGLAGVYFEKILKESHTHASLWIRNVQLSFYSLFPALFLGVMFNDGEDIAKFGFFIGYSWVVWLAIGMQAIGGVVVALVVSYADNIAKNFATSFSIIMSCLASVWFFNFSITKHYVFGTSIVLFSTWLYSANDGHGRAGPPPPIAIAEYEKTIDEADVFAMLDNMQSQVPFEQRHHTQPTQPAYTDNYGYADAHHSHSNPSGFGHDAGYLGREDRALLNAAQNDRSHMAQDGRARLSLPPARGSLAMHEKEPRLDIQEYQEPAPEPPQSVGFCEQALRAGSSDIPSSPAFRASQRRQVQPSPPDQWIPKDDGHLVRHGHDSRQAATSSRPRAPAKISTPIVQGIQLISTRELPDRFRTIFPFPLFNAIQSKSFEAIYKTSDNFVISAPTGSGKTVIFELAILRLMMSFPNGSFKGVYQAPTKALCSERQRDWKKKLEPLGLKVEELTGDTTQDNTREVQTADIIVTTPEKWDSMTRKWKDHAKLMQLVKLFLIDEVHILKEDRGATLEVVVSRMKSVGSDVRFVAVSATVPNFADIATWLGRNPQNKDQPAVKERFGEEFRPVPLQKHVVGYSNAYNDYSFDSVLNTKLPQVVAKYSHKKPIMVFCFTKKSCELSAKALANCASSGVAYHHAGLDLSDRQGVEKAYLNGDLNVICSTSTLAVGVNLPCHLVIIKNTVGYTNAGPKEYSDLEIMQMLGRAGRPQFDDSAVAVIMTRSEKVRKYEQMMSGQEVLESTLHLNLIEHLNAEISLDTINDVYSARKWLSGTFLSVRLQQNPRRYSLEGLKPTPDLDEFLDEICNRGISQLRDYDFLEGDEQLKGTEYGDIMARYCVRFETMKRFLGLVESREAKTSEILAALSQAEEFKDVRFRQGDKPLYKSLNTSTTTKFPIPVNLALPEHKVSLIIQTELGGGEFPVNEEFGAQKNQYGQDKNVVFQHARRLVRCIVDCALYREDAKTARNALAFCRSLTSRAWDDMPLTMRQIPSIGPVAVRKLVNAGIKSIDELDHDEPHRLEMILGKNPPAGTKLLETVSKFPKLRVGLRQMRDMKLRDDQVVTVNMKADVGFMNEKLPTEWNKKPVYICVLAETCDGKMVHFRRISAQKLGTGQQLLFSADLTSLNQSINCYVMCDDIAGTMKYATLQPELPPHLRSRLKMNISKRRAASSNPAPSRPDTNRDEFGDGGLDDADLEKAVGKPEREDWSDVEDYADNMPSSVPTTKKGKRADTNLRKKQAQALQHEWRATKLENGKWACNHKCKDKNACKHMCCREGLDKMPKQPKA</sequence>
<evidence type="ECO:0000256" key="10">
    <source>
        <dbReference type="ARBA" id="ARBA00023235"/>
    </source>
</evidence>
<evidence type="ECO:0000256" key="1">
    <source>
        <dbReference type="ARBA" id="ARBA00004141"/>
    </source>
</evidence>
<evidence type="ECO:0000313" key="20">
    <source>
        <dbReference type="Proteomes" id="UP001456524"/>
    </source>
</evidence>
<evidence type="ECO:0000256" key="11">
    <source>
        <dbReference type="ARBA" id="ARBA00023254"/>
    </source>
</evidence>
<gene>
    <name evidence="19" type="ORF">IWX90DRAFT_500410</name>
</gene>
<evidence type="ECO:0000256" key="14">
    <source>
        <dbReference type="ARBA" id="ARBA00048988"/>
    </source>
</evidence>
<feature type="compositionally biased region" description="Basic and acidic residues" evidence="15">
    <location>
        <begin position="446"/>
        <end position="456"/>
    </location>
</feature>
<reference evidence="19 20" key="1">
    <citation type="journal article" date="2022" name="G3 (Bethesda)">
        <title>Enemy or ally: a genomic approach to elucidate the lifestyle of Phyllosticta citrichinaensis.</title>
        <authorList>
            <person name="Buijs V.A."/>
            <person name="Groenewald J.Z."/>
            <person name="Haridas S."/>
            <person name="LaButti K.M."/>
            <person name="Lipzen A."/>
            <person name="Martin F.M."/>
            <person name="Barry K."/>
            <person name="Grigoriev I.V."/>
            <person name="Crous P.W."/>
            <person name="Seidl M.F."/>
        </authorList>
    </citation>
    <scope>NUCLEOTIDE SEQUENCE [LARGE SCALE GENOMIC DNA]</scope>
    <source>
        <strain evidence="19 20">CBS 129764</strain>
    </source>
</reference>
<feature type="domain" description="Helicase C-terminal" evidence="18">
    <location>
        <begin position="810"/>
        <end position="970"/>
    </location>
</feature>
<dbReference type="SUPFAM" id="SSF46785">
    <property type="entry name" value="Winged helix' DNA-binding domain"/>
    <property type="match status" value="1"/>
</dbReference>
<evidence type="ECO:0000256" key="16">
    <source>
        <dbReference type="SAM" id="Phobius"/>
    </source>
</evidence>
<feature type="non-terminal residue" evidence="19">
    <location>
        <position position="1"/>
    </location>
</feature>
<feature type="region of interest" description="Disordered" evidence="15">
    <location>
        <begin position="396"/>
        <end position="427"/>
    </location>
</feature>
<dbReference type="NCBIfam" id="TIGR00803">
    <property type="entry name" value="nst"/>
    <property type="match status" value="2"/>
</dbReference>
<dbReference type="EC" id="5.6.2.4" evidence="13"/>
<feature type="compositionally biased region" description="Basic and acidic residues" evidence="15">
    <location>
        <begin position="1409"/>
        <end position="1421"/>
    </location>
</feature>
<proteinExistence type="inferred from homology"/>
<evidence type="ECO:0000259" key="17">
    <source>
        <dbReference type="PROSITE" id="PS51192"/>
    </source>
</evidence>
<keyword evidence="6" id="KW-0347">Helicase</keyword>
<dbReference type="SUPFAM" id="SSF103481">
    <property type="entry name" value="Multidrug resistance efflux transporter EmrE"/>
    <property type="match status" value="1"/>
</dbReference>
<keyword evidence="11" id="KW-0469">Meiosis</keyword>
<evidence type="ECO:0000256" key="12">
    <source>
        <dbReference type="ARBA" id="ARBA00034617"/>
    </source>
</evidence>
<evidence type="ECO:0000256" key="13">
    <source>
        <dbReference type="ARBA" id="ARBA00034808"/>
    </source>
</evidence>
<dbReference type="InterPro" id="IPR036390">
    <property type="entry name" value="WH_DNA-bd_sf"/>
</dbReference>
<dbReference type="SMART" id="SM00973">
    <property type="entry name" value="Sec63"/>
    <property type="match status" value="1"/>
</dbReference>
<dbReference type="InterPro" id="IPR011545">
    <property type="entry name" value="DEAD/DEAH_box_helicase_dom"/>
</dbReference>
<comment type="similarity">
    <text evidence="2">Belongs to the helicase family. SKI2 subfamily.</text>
</comment>
<dbReference type="Gene3D" id="1.10.10.10">
    <property type="entry name" value="Winged helix-like DNA-binding domain superfamily/Winged helix DNA-binding domain"/>
    <property type="match status" value="1"/>
</dbReference>
<evidence type="ECO:0000256" key="15">
    <source>
        <dbReference type="SAM" id="MobiDB-lite"/>
    </source>
</evidence>
<dbReference type="PROSITE" id="PS51192">
    <property type="entry name" value="HELICASE_ATP_BIND_1"/>
    <property type="match status" value="1"/>
</dbReference>
<dbReference type="PANTHER" id="PTHR47835">
    <property type="entry name" value="HFM1, ATP DEPENDENT DNA HELICASE HOMOLOG"/>
    <property type="match status" value="1"/>
</dbReference>
<dbReference type="Pfam" id="PF00270">
    <property type="entry name" value="DEAD"/>
    <property type="match status" value="1"/>
</dbReference>
<dbReference type="Pfam" id="PF02889">
    <property type="entry name" value="Sec63"/>
    <property type="match status" value="1"/>
</dbReference>
<evidence type="ECO:0000256" key="9">
    <source>
        <dbReference type="ARBA" id="ARBA00023136"/>
    </source>
</evidence>
<evidence type="ECO:0000256" key="7">
    <source>
        <dbReference type="ARBA" id="ARBA00022840"/>
    </source>
</evidence>
<dbReference type="SUPFAM" id="SSF158702">
    <property type="entry name" value="Sec63 N-terminal domain-like"/>
    <property type="match status" value="1"/>
</dbReference>
<dbReference type="InterPro" id="IPR027417">
    <property type="entry name" value="P-loop_NTPase"/>
</dbReference>
<keyword evidence="7" id="KW-0067">ATP-binding</keyword>
<dbReference type="InterPro" id="IPR001650">
    <property type="entry name" value="Helicase_C-like"/>
</dbReference>
<feature type="transmembrane region" description="Helical" evidence="16">
    <location>
        <begin position="312"/>
        <end position="329"/>
    </location>
</feature>
<dbReference type="InterPro" id="IPR004179">
    <property type="entry name" value="Sec63-dom"/>
</dbReference>
<comment type="catalytic activity">
    <reaction evidence="14">
        <text>ATP + H2O = ADP + phosphate + H(+)</text>
        <dbReference type="Rhea" id="RHEA:13065"/>
        <dbReference type="ChEBI" id="CHEBI:15377"/>
        <dbReference type="ChEBI" id="CHEBI:15378"/>
        <dbReference type="ChEBI" id="CHEBI:30616"/>
        <dbReference type="ChEBI" id="CHEBI:43474"/>
        <dbReference type="ChEBI" id="CHEBI:456216"/>
        <dbReference type="EC" id="5.6.2.4"/>
    </reaction>
</comment>
<dbReference type="SUPFAM" id="SSF52540">
    <property type="entry name" value="P-loop containing nucleoside triphosphate hydrolases"/>
    <property type="match status" value="1"/>
</dbReference>
<dbReference type="Pfam" id="PF00271">
    <property type="entry name" value="Helicase_C"/>
    <property type="match status" value="1"/>
</dbReference>
<dbReference type="CDD" id="cd18795">
    <property type="entry name" value="SF2_C_Ski2"/>
    <property type="match status" value="1"/>
</dbReference>
<accession>A0ABR1Y0N4</accession>
<comment type="caution">
    <text evidence="19">The sequence shown here is derived from an EMBL/GenBank/DDBJ whole genome shotgun (WGS) entry which is preliminary data.</text>
</comment>
<dbReference type="PANTHER" id="PTHR47835:SF3">
    <property type="entry name" value="HELICASE FOR MEIOSIS 1"/>
    <property type="match status" value="1"/>
</dbReference>
<feature type="compositionally biased region" description="Basic and acidic residues" evidence="15">
    <location>
        <begin position="529"/>
        <end position="544"/>
    </location>
</feature>
<feature type="region of interest" description="Disordered" evidence="15">
    <location>
        <begin position="446"/>
        <end position="467"/>
    </location>
</feature>
<dbReference type="Gene3D" id="1.10.3380.10">
    <property type="entry name" value="Sec63 N-terminal domain-like domain"/>
    <property type="match status" value="1"/>
</dbReference>
<feature type="transmembrane region" description="Helical" evidence="16">
    <location>
        <begin position="211"/>
        <end position="231"/>
    </location>
</feature>